<evidence type="ECO:0000256" key="4">
    <source>
        <dbReference type="ARBA" id="ARBA00023136"/>
    </source>
</evidence>
<keyword evidence="3 5" id="KW-1133">Transmembrane helix</keyword>
<gene>
    <name evidence="7" type="ORF">SAMN04488587_1811</name>
</gene>
<keyword evidence="8" id="KW-1185">Reference proteome</keyword>
<feature type="transmembrane region" description="Helical" evidence="5">
    <location>
        <begin position="35"/>
        <end position="56"/>
    </location>
</feature>
<feature type="transmembrane region" description="Helical" evidence="5">
    <location>
        <begin position="68"/>
        <end position="91"/>
    </location>
</feature>
<evidence type="ECO:0000259" key="6">
    <source>
        <dbReference type="PROSITE" id="PS51012"/>
    </source>
</evidence>
<dbReference type="InterPro" id="IPR013525">
    <property type="entry name" value="ABC2_TM"/>
</dbReference>
<organism evidence="7 8">
    <name type="scientific">Methanococcoides vulcani</name>
    <dbReference type="NCBI Taxonomy" id="1353158"/>
    <lineage>
        <taxon>Archaea</taxon>
        <taxon>Methanobacteriati</taxon>
        <taxon>Methanobacteriota</taxon>
        <taxon>Stenosarchaea group</taxon>
        <taxon>Methanomicrobia</taxon>
        <taxon>Methanosarcinales</taxon>
        <taxon>Methanosarcinaceae</taxon>
        <taxon>Methanococcoides</taxon>
    </lineage>
</organism>
<keyword evidence="4 5" id="KW-0472">Membrane</keyword>
<dbReference type="PRINTS" id="PR00164">
    <property type="entry name" value="ABC2TRNSPORT"/>
</dbReference>
<dbReference type="InterPro" id="IPR047817">
    <property type="entry name" value="ABC2_TM_bact-type"/>
</dbReference>
<feature type="transmembrane region" description="Helical" evidence="5">
    <location>
        <begin position="149"/>
        <end position="172"/>
    </location>
</feature>
<dbReference type="PIRSF" id="PIRSF006648">
    <property type="entry name" value="DrrB"/>
    <property type="match status" value="1"/>
</dbReference>
<dbReference type="InterPro" id="IPR000412">
    <property type="entry name" value="ABC_2_transport"/>
</dbReference>
<evidence type="ECO:0000256" key="1">
    <source>
        <dbReference type="ARBA" id="ARBA00004141"/>
    </source>
</evidence>
<dbReference type="EMBL" id="FOHQ01000005">
    <property type="protein sequence ID" value="SES97633.1"/>
    <property type="molecule type" value="Genomic_DNA"/>
</dbReference>
<dbReference type="AlphaFoldDB" id="A0A1I0ATA8"/>
<evidence type="ECO:0000313" key="8">
    <source>
        <dbReference type="Proteomes" id="UP000243338"/>
    </source>
</evidence>
<dbReference type="PANTHER" id="PTHR43229:SF2">
    <property type="entry name" value="NODULATION PROTEIN J"/>
    <property type="match status" value="1"/>
</dbReference>
<sequence>MNVGMYLKMPKLTSGAIKVWRRNKDVFMKNAKLNFLPPFIEPLLYLFAMGFGLGLFIEEIDGVSYAKFIAPALISVSVMYGAFFECSYGSYVRMYYQKTFDAIIATPLSIEDVIVGELLWGATRSLISATLMLPVIALFGLIDIPYSLLIIPFAFLAGLLFAGLAMCITAVTPNIMSINYPILLFITPMFLFSGTFFPLNVLPEIIQYIALAVLPLTHVVMIIRSLTFGTPGLFLLWHLLWIVVVCFILFVVSVNMMKKRLVI</sequence>
<dbReference type="OrthoDB" id="147058at2157"/>
<dbReference type="InterPro" id="IPR051784">
    <property type="entry name" value="Nod_factor_ABC_transporter"/>
</dbReference>
<name>A0A1I0ATA8_9EURY</name>
<feature type="domain" description="ABC transmembrane type-2" evidence="6">
    <location>
        <begin position="33"/>
        <end position="260"/>
    </location>
</feature>
<protein>
    <submittedName>
        <fullName evidence="7">Lipooligosaccharide transport system permease protein</fullName>
    </submittedName>
</protein>
<dbReference type="GO" id="GO:0140359">
    <property type="term" value="F:ABC-type transporter activity"/>
    <property type="evidence" value="ECO:0007669"/>
    <property type="project" value="InterPro"/>
</dbReference>
<feature type="transmembrane region" description="Helical" evidence="5">
    <location>
        <begin position="118"/>
        <end position="142"/>
    </location>
</feature>
<dbReference type="RefSeq" id="WP_091690269.1">
    <property type="nucleotide sequence ID" value="NZ_FOHQ01000005.1"/>
</dbReference>
<keyword evidence="2 5" id="KW-0812">Transmembrane</keyword>
<feature type="transmembrane region" description="Helical" evidence="5">
    <location>
        <begin position="178"/>
        <end position="198"/>
    </location>
</feature>
<dbReference type="STRING" id="1353158.SAMN04488587_1811"/>
<dbReference type="PROSITE" id="PS51012">
    <property type="entry name" value="ABC_TM2"/>
    <property type="match status" value="1"/>
</dbReference>
<reference evidence="8" key="1">
    <citation type="submission" date="2016-10" db="EMBL/GenBank/DDBJ databases">
        <authorList>
            <person name="Varghese N."/>
            <person name="Submissions S."/>
        </authorList>
    </citation>
    <scope>NUCLEOTIDE SEQUENCE [LARGE SCALE GENOMIC DNA]</scope>
    <source>
        <strain evidence="8">SLH 33</strain>
    </source>
</reference>
<comment type="subcellular location">
    <subcellularLocation>
        <location evidence="1">Membrane</location>
        <topology evidence="1">Multi-pass membrane protein</topology>
    </subcellularLocation>
</comment>
<dbReference type="Proteomes" id="UP000243338">
    <property type="component" value="Unassembled WGS sequence"/>
</dbReference>
<evidence type="ECO:0000313" key="7">
    <source>
        <dbReference type="EMBL" id="SES97633.1"/>
    </source>
</evidence>
<feature type="transmembrane region" description="Helical" evidence="5">
    <location>
        <begin position="205"/>
        <end position="223"/>
    </location>
</feature>
<dbReference type="PANTHER" id="PTHR43229">
    <property type="entry name" value="NODULATION PROTEIN J"/>
    <property type="match status" value="1"/>
</dbReference>
<proteinExistence type="predicted"/>
<feature type="transmembrane region" description="Helical" evidence="5">
    <location>
        <begin position="235"/>
        <end position="257"/>
    </location>
</feature>
<accession>A0A1I0ATA8</accession>
<dbReference type="Pfam" id="PF01061">
    <property type="entry name" value="ABC2_membrane"/>
    <property type="match status" value="1"/>
</dbReference>
<evidence type="ECO:0000256" key="2">
    <source>
        <dbReference type="ARBA" id="ARBA00022692"/>
    </source>
</evidence>
<evidence type="ECO:0000256" key="5">
    <source>
        <dbReference type="SAM" id="Phobius"/>
    </source>
</evidence>
<evidence type="ECO:0000256" key="3">
    <source>
        <dbReference type="ARBA" id="ARBA00022989"/>
    </source>
</evidence>
<dbReference type="GO" id="GO:0043190">
    <property type="term" value="C:ATP-binding cassette (ABC) transporter complex"/>
    <property type="evidence" value="ECO:0007669"/>
    <property type="project" value="InterPro"/>
</dbReference>